<name>A0ABN0TC02_9GAMM</name>
<dbReference type="Gene3D" id="3.30.70.60">
    <property type="match status" value="1"/>
</dbReference>
<sequence>MQKVMMQHYGQWLLYQLRQWGWQGHLAVALLLASLMMVWMTQANDQQAEQLRLTIDDLAQHTPVDIQPEPRSTHITQRFYQALPVQKDANQKIADVLNVIEQHGLRLDRSDYSTREVPESSMVLYHIKFPLEGSYPAIRNVVTEIMNRQQSMALNHINFKRDNMRSEQVKANIELVLYTKAEGHR</sequence>
<gene>
    <name evidence="1" type="ORF">GCM10008964_06810</name>
</gene>
<evidence type="ECO:0008006" key="3">
    <source>
        <dbReference type="Google" id="ProtNLM"/>
    </source>
</evidence>
<dbReference type="Proteomes" id="UP001501476">
    <property type="component" value="Unassembled WGS sequence"/>
</dbReference>
<evidence type="ECO:0000313" key="1">
    <source>
        <dbReference type="EMBL" id="GAA0217958.1"/>
    </source>
</evidence>
<reference evidence="1 2" key="1">
    <citation type="journal article" date="2019" name="Int. J. Syst. Evol. Microbiol.">
        <title>The Global Catalogue of Microorganisms (GCM) 10K type strain sequencing project: providing services to taxonomists for standard genome sequencing and annotation.</title>
        <authorList>
            <consortium name="The Broad Institute Genomics Platform"/>
            <consortium name="The Broad Institute Genome Sequencing Center for Infectious Disease"/>
            <person name="Wu L."/>
            <person name="Ma J."/>
        </authorList>
    </citation>
    <scope>NUCLEOTIDE SEQUENCE [LARGE SCALE GENOMIC DNA]</scope>
    <source>
        <strain evidence="1 2">JCM 6886</strain>
    </source>
</reference>
<dbReference type="RefSeq" id="WP_286304781.1">
    <property type="nucleotide sequence ID" value="NZ_AP027741.1"/>
</dbReference>
<dbReference type="EMBL" id="BAAADG010000003">
    <property type="protein sequence ID" value="GAA0217958.1"/>
    <property type="molecule type" value="Genomic_DNA"/>
</dbReference>
<organism evidence="1 2">
    <name type="scientific">Methylophaga marina</name>
    <dbReference type="NCBI Taxonomy" id="45495"/>
    <lineage>
        <taxon>Bacteria</taxon>
        <taxon>Pseudomonadati</taxon>
        <taxon>Pseudomonadota</taxon>
        <taxon>Gammaproteobacteria</taxon>
        <taxon>Thiotrichales</taxon>
        <taxon>Piscirickettsiaceae</taxon>
        <taxon>Methylophaga</taxon>
    </lineage>
</organism>
<proteinExistence type="predicted"/>
<keyword evidence="2" id="KW-1185">Reference proteome</keyword>
<comment type="caution">
    <text evidence="1">The sequence shown here is derived from an EMBL/GenBank/DDBJ whole genome shotgun (WGS) entry which is preliminary data.</text>
</comment>
<accession>A0ABN0TC02</accession>
<dbReference type="InterPro" id="IPR014717">
    <property type="entry name" value="Transl_elong_EF1B/ribsomal_bS6"/>
</dbReference>
<protein>
    <recommendedName>
        <fullName evidence="3">Transmembrane protein</fullName>
    </recommendedName>
</protein>
<evidence type="ECO:0000313" key="2">
    <source>
        <dbReference type="Proteomes" id="UP001501476"/>
    </source>
</evidence>